<dbReference type="InterPro" id="IPR036864">
    <property type="entry name" value="Zn2-C6_fun-type_DNA-bd_sf"/>
</dbReference>
<evidence type="ECO:0000256" key="5">
    <source>
        <dbReference type="ARBA" id="ARBA00023242"/>
    </source>
</evidence>
<feature type="transmembrane region" description="Helical" evidence="7">
    <location>
        <begin position="235"/>
        <end position="254"/>
    </location>
</feature>
<evidence type="ECO:0000313" key="10">
    <source>
        <dbReference type="Proteomes" id="UP000434172"/>
    </source>
</evidence>
<dbReference type="Pfam" id="PF00172">
    <property type="entry name" value="Zn_clus"/>
    <property type="match status" value="1"/>
</dbReference>
<dbReference type="OrthoDB" id="4937900at2759"/>
<dbReference type="Pfam" id="PF04479">
    <property type="entry name" value="RTA1"/>
    <property type="match status" value="1"/>
</dbReference>
<dbReference type="SMART" id="SM00066">
    <property type="entry name" value="GAL4"/>
    <property type="match status" value="1"/>
</dbReference>
<feature type="transmembrane region" description="Helical" evidence="7">
    <location>
        <begin position="12"/>
        <end position="38"/>
    </location>
</feature>
<dbReference type="EMBL" id="WOWK01000026">
    <property type="protein sequence ID" value="KAF0326981.1"/>
    <property type="molecule type" value="Genomic_DNA"/>
</dbReference>
<evidence type="ECO:0000256" key="2">
    <source>
        <dbReference type="ARBA" id="ARBA00022692"/>
    </source>
</evidence>
<dbReference type="Gene3D" id="4.10.240.10">
    <property type="entry name" value="Zn(2)-C6 fungal-type DNA-binding domain"/>
    <property type="match status" value="1"/>
</dbReference>
<feature type="compositionally biased region" description="Polar residues" evidence="6">
    <location>
        <begin position="295"/>
        <end position="308"/>
    </location>
</feature>
<comment type="subcellular location">
    <subcellularLocation>
        <location evidence="1">Membrane</location>
        <topology evidence="1">Multi-pass membrane protein</topology>
    </subcellularLocation>
</comment>
<dbReference type="PROSITE" id="PS00463">
    <property type="entry name" value="ZN2_CY6_FUNGAL_1"/>
    <property type="match status" value="1"/>
</dbReference>
<sequence>MPELQSHNGYYLWHYVPSMVAAIIFEVLFVLITLYHAWMIARTKAWFCIVFVIGGILEIIGYAGRAIARERTAEIGPYVMQSITILVAPALFAASVYMTLGRIIRSVHGESLSVIRVNWLTRIFVAGDCFSFLVQASGGGMMATAGNQKMGQNLIVAGLVIQIVLFGIFWLTSIIFHSRLAKYPTEASASGNSPWKSGLWMLYTVSCLIMVRSIFRLIEYLMGGDGYPLQHEWTLYVFDATLMFLVMVVFGWRFPSAFQIRKNGSQLTSDVEGFDMAEQDTQQRSMRKSMRMAPQTRNQSPAMGSTNGDEAATPAATAAGDVKLRRAHRKSRNGCKECKRRHVKCDETRPTCVNCATAERHCSYLDSLPASARSAVPAKRVLVAGGYSPAQSPGSTSASGSQLPMLGNYTSASSPSITAVVNDFVTRSGESNGVLRPANGQFFTLDHLRLFRHLQIGMPTFVGEEKFLRPMLDMSMEAALGAPYLMDIMLSHAAMHLADTETDPARAEIYHQHAAQLQTRGLMLFNEAKEEVSEDTCIPMFLFSSTVGTQVLCETLRTNRDDFNAFLDQFAWYLSLHRGVSAVTGRSWHIIRQSGAKEFIDFLEARQPHAQVPEMNAVHRMLDQADLGPASLEACRAAAEVLRHAYAIYRSISERSSHQSSGVMAFGVRITTGFIDVLKQRRPEALVILAYYAVLLHWCRGYWVFCDAGQFMIRSISAHLGDYWSEWLAFPNSVLEDCQQQHAG</sequence>
<feature type="domain" description="Zn(2)-C6 fungal-type" evidence="8">
    <location>
        <begin position="334"/>
        <end position="364"/>
    </location>
</feature>
<gene>
    <name evidence="9" type="ORF">GQ607_005745</name>
</gene>
<keyword evidence="10" id="KW-1185">Reference proteome</keyword>
<proteinExistence type="predicted"/>
<feature type="region of interest" description="Disordered" evidence="6">
    <location>
        <begin position="282"/>
        <end position="325"/>
    </location>
</feature>
<organism evidence="9 10">
    <name type="scientific">Colletotrichum asianum</name>
    <dbReference type="NCBI Taxonomy" id="702518"/>
    <lineage>
        <taxon>Eukaryota</taxon>
        <taxon>Fungi</taxon>
        <taxon>Dikarya</taxon>
        <taxon>Ascomycota</taxon>
        <taxon>Pezizomycotina</taxon>
        <taxon>Sordariomycetes</taxon>
        <taxon>Hypocreomycetidae</taxon>
        <taxon>Glomerellales</taxon>
        <taxon>Glomerellaceae</taxon>
        <taxon>Colletotrichum</taxon>
        <taxon>Colletotrichum gloeosporioides species complex</taxon>
    </lineage>
</organism>
<dbReference type="Proteomes" id="UP000434172">
    <property type="component" value="Unassembled WGS sequence"/>
</dbReference>
<dbReference type="GO" id="GO:0016020">
    <property type="term" value="C:membrane"/>
    <property type="evidence" value="ECO:0007669"/>
    <property type="project" value="UniProtKB-SubCell"/>
</dbReference>
<dbReference type="GO" id="GO:0000981">
    <property type="term" value="F:DNA-binding transcription factor activity, RNA polymerase II-specific"/>
    <property type="evidence" value="ECO:0007669"/>
    <property type="project" value="InterPro"/>
</dbReference>
<feature type="transmembrane region" description="Helical" evidence="7">
    <location>
        <begin position="197"/>
        <end position="215"/>
    </location>
</feature>
<feature type="transmembrane region" description="Helical" evidence="7">
    <location>
        <begin position="685"/>
        <end position="705"/>
    </location>
</feature>
<dbReference type="GO" id="GO:0008270">
    <property type="term" value="F:zinc ion binding"/>
    <property type="evidence" value="ECO:0007669"/>
    <property type="project" value="InterPro"/>
</dbReference>
<feature type="transmembrane region" description="Helical" evidence="7">
    <location>
        <begin position="75"/>
        <end position="98"/>
    </location>
</feature>
<dbReference type="CDD" id="cd00067">
    <property type="entry name" value="GAL4"/>
    <property type="match status" value="1"/>
</dbReference>
<feature type="transmembrane region" description="Helical" evidence="7">
    <location>
        <begin position="154"/>
        <end position="176"/>
    </location>
</feature>
<keyword evidence="5" id="KW-0539">Nucleus</keyword>
<dbReference type="SUPFAM" id="SSF57701">
    <property type="entry name" value="Zn2/Cys6 DNA-binding domain"/>
    <property type="match status" value="1"/>
</dbReference>
<evidence type="ECO:0000313" key="9">
    <source>
        <dbReference type="EMBL" id="KAF0326981.1"/>
    </source>
</evidence>
<evidence type="ECO:0000256" key="4">
    <source>
        <dbReference type="ARBA" id="ARBA00023136"/>
    </source>
</evidence>
<evidence type="ECO:0000256" key="6">
    <source>
        <dbReference type="SAM" id="MobiDB-lite"/>
    </source>
</evidence>
<dbReference type="PROSITE" id="PS50048">
    <property type="entry name" value="ZN2_CY6_FUNGAL_2"/>
    <property type="match status" value="1"/>
</dbReference>
<evidence type="ECO:0000256" key="7">
    <source>
        <dbReference type="SAM" id="Phobius"/>
    </source>
</evidence>
<dbReference type="InterPro" id="IPR001138">
    <property type="entry name" value="Zn2Cys6_DnaBD"/>
</dbReference>
<dbReference type="PANTHER" id="PTHR31465">
    <property type="entry name" value="PROTEIN RTA1-RELATED"/>
    <property type="match status" value="1"/>
</dbReference>
<name>A0A8H3ZUJ3_9PEZI</name>
<dbReference type="AlphaFoldDB" id="A0A8H3ZUJ3"/>
<reference evidence="9 10" key="1">
    <citation type="submission" date="2019-12" db="EMBL/GenBank/DDBJ databases">
        <title>A genome sequence resource for the geographically widespread anthracnose pathogen Colletotrichum asianum.</title>
        <authorList>
            <person name="Meng Y."/>
        </authorList>
    </citation>
    <scope>NUCLEOTIDE SEQUENCE [LARGE SCALE GENOMIC DNA]</scope>
    <source>
        <strain evidence="9 10">ICMP 18580</strain>
    </source>
</reference>
<accession>A0A8H3ZUJ3</accession>
<dbReference type="InterPro" id="IPR007568">
    <property type="entry name" value="RTA1"/>
</dbReference>
<dbReference type="PANTHER" id="PTHR31465:SF27">
    <property type="entry name" value="DOMAIN PROTEIN, PUTATIVE (AFU_ORTHOLOGUE AFUA_3G01030)-RELATED"/>
    <property type="match status" value="1"/>
</dbReference>
<evidence type="ECO:0000256" key="3">
    <source>
        <dbReference type="ARBA" id="ARBA00022989"/>
    </source>
</evidence>
<feature type="transmembrane region" description="Helical" evidence="7">
    <location>
        <begin position="45"/>
        <end position="63"/>
    </location>
</feature>
<comment type="caution">
    <text evidence="9">The sequence shown here is derived from an EMBL/GenBank/DDBJ whole genome shotgun (WGS) entry which is preliminary data.</text>
</comment>
<protein>
    <submittedName>
        <fullName evidence="9">Upc2 protein</fullName>
    </submittedName>
</protein>
<keyword evidence="3 7" id="KW-1133">Transmembrane helix</keyword>
<keyword evidence="4 7" id="KW-0472">Membrane</keyword>
<feature type="transmembrane region" description="Helical" evidence="7">
    <location>
        <begin position="119"/>
        <end position="142"/>
    </location>
</feature>
<keyword evidence="2 7" id="KW-0812">Transmembrane</keyword>
<evidence type="ECO:0000256" key="1">
    <source>
        <dbReference type="ARBA" id="ARBA00004141"/>
    </source>
</evidence>
<evidence type="ECO:0000259" key="8">
    <source>
        <dbReference type="PROSITE" id="PS50048"/>
    </source>
</evidence>